<dbReference type="RefSeq" id="WP_134710868.1">
    <property type="nucleotide sequence ID" value="NZ_CP119081.1"/>
</dbReference>
<evidence type="ECO:0000313" key="2">
    <source>
        <dbReference type="EMBL" id="TFF67656.1"/>
    </source>
</evidence>
<name>A0A4R9C5G8_9FIRM</name>
<dbReference type="AlphaFoldDB" id="A0A4R9C5G8"/>
<accession>A0A4R9C5G8</accession>
<keyword evidence="3" id="KW-1185">Reference proteome</keyword>
<proteinExistence type="predicted"/>
<sequence length="59" mass="7190">MVKTFNDDYEIDLSIEIDKAVKHGEKESIIEQIKNFQKQQDKDESYRKKSKEKYHRDEI</sequence>
<dbReference type="Proteomes" id="UP000297454">
    <property type="component" value="Unassembled WGS sequence"/>
</dbReference>
<comment type="caution">
    <text evidence="2">The sequence shown here is derived from an EMBL/GenBank/DDBJ whole genome shotgun (WGS) entry which is preliminary data.</text>
</comment>
<evidence type="ECO:0000256" key="1">
    <source>
        <dbReference type="SAM" id="MobiDB-lite"/>
    </source>
</evidence>
<protein>
    <submittedName>
        <fullName evidence="2">Uncharacterized protein</fullName>
    </submittedName>
</protein>
<dbReference type="EMBL" id="SCFR01000001">
    <property type="protein sequence ID" value="TFF67656.1"/>
    <property type="molecule type" value="Genomic_DNA"/>
</dbReference>
<organism evidence="2 3">
    <name type="scientific">Helcococcus ovis</name>
    <dbReference type="NCBI Taxonomy" id="72026"/>
    <lineage>
        <taxon>Bacteria</taxon>
        <taxon>Bacillati</taxon>
        <taxon>Bacillota</taxon>
        <taxon>Tissierellia</taxon>
        <taxon>Tissierellales</taxon>
        <taxon>Peptoniphilaceae</taxon>
        <taxon>Helcococcus</taxon>
    </lineage>
</organism>
<evidence type="ECO:0000313" key="3">
    <source>
        <dbReference type="Proteomes" id="UP000297454"/>
    </source>
</evidence>
<gene>
    <name evidence="2" type="ORF">EQF91_00215</name>
</gene>
<dbReference type="GeneID" id="97031714"/>
<feature type="region of interest" description="Disordered" evidence="1">
    <location>
        <begin position="35"/>
        <end position="59"/>
    </location>
</feature>
<dbReference type="OrthoDB" id="1826980at2"/>
<reference evidence="2 3" key="1">
    <citation type="submission" date="2019-01" db="EMBL/GenBank/DDBJ databases">
        <title>Draft Genome Sequences of Helcococcus ovis Strains Isolated from the Uterus and Vagina of Dairy Cows with Metritis.</title>
        <authorList>
            <person name="Cunha F."/>
            <person name="Jeon S.J."/>
            <person name="Kutzer P."/>
            <person name="Galvao K.N."/>
        </authorList>
    </citation>
    <scope>NUCLEOTIDE SEQUENCE [LARGE SCALE GENOMIC DNA]</scope>
    <source>
        <strain evidence="2 3">KG-37</strain>
    </source>
</reference>